<gene>
    <name evidence="3" type="ORF">HUK65_04020</name>
</gene>
<dbReference type="Gene3D" id="3.30.9.10">
    <property type="entry name" value="D-Amino Acid Oxidase, subunit A, domain 2"/>
    <property type="match status" value="1"/>
</dbReference>
<accession>A0A7Z0HYC6</accession>
<evidence type="ECO:0000256" key="1">
    <source>
        <dbReference type="ARBA" id="ARBA00023002"/>
    </source>
</evidence>
<reference evidence="3 4" key="1">
    <citation type="journal article" date="2000" name="Arch. Microbiol.">
        <title>Rhodobaca bogoriensis gen. nov. and sp. nov., an alkaliphilic purple nonsulfur bacterium from African Rift Valley soda lakes.</title>
        <authorList>
            <person name="Milford A.D."/>
            <person name="Achenbach L.A."/>
            <person name="Jung D.O."/>
            <person name="Madigan M.T."/>
        </authorList>
    </citation>
    <scope>NUCLEOTIDE SEQUENCE [LARGE SCALE GENOMIC DNA]</scope>
    <source>
        <strain evidence="3 4">2376</strain>
    </source>
</reference>
<dbReference type="SUPFAM" id="SSF51971">
    <property type="entry name" value="Nucleotide-binding domain"/>
    <property type="match status" value="1"/>
</dbReference>
<dbReference type="PANTHER" id="PTHR13847">
    <property type="entry name" value="SARCOSINE DEHYDROGENASE-RELATED"/>
    <property type="match status" value="1"/>
</dbReference>
<dbReference type="RefSeq" id="WP_179904856.1">
    <property type="nucleotide sequence ID" value="NZ_JACBXS010000006.1"/>
</dbReference>
<evidence type="ECO:0000259" key="2">
    <source>
        <dbReference type="Pfam" id="PF01266"/>
    </source>
</evidence>
<dbReference type="AlphaFoldDB" id="A0A7Z0HYC6"/>
<organism evidence="3 4">
    <name type="scientific">Rhabdonatronobacter sediminivivens</name>
    <dbReference type="NCBI Taxonomy" id="2743469"/>
    <lineage>
        <taxon>Bacteria</taxon>
        <taxon>Pseudomonadati</taxon>
        <taxon>Pseudomonadota</taxon>
        <taxon>Alphaproteobacteria</taxon>
        <taxon>Rhodobacterales</taxon>
        <taxon>Paracoccaceae</taxon>
        <taxon>Rhabdonatronobacter</taxon>
    </lineage>
</organism>
<dbReference type="Gene3D" id="3.50.50.60">
    <property type="entry name" value="FAD/NAD(P)-binding domain"/>
    <property type="match status" value="1"/>
</dbReference>
<feature type="domain" description="FAD dependent oxidoreductase" evidence="2">
    <location>
        <begin position="6"/>
        <end position="331"/>
    </location>
</feature>
<dbReference type="Proteomes" id="UP000529417">
    <property type="component" value="Unassembled WGS sequence"/>
</dbReference>
<sequence>MAMATVTIMGGGVFGLALAWVCTQRGARVQVVERRHIGAGASGGLVGALAPHVPENWNPKKAFQFDALIMAEGFWAEVAAASGQDPGYARLGRLQPLPPEGTDLARARATSAQALWQGQASWSVRPAADVCGLVPHSASGLVIHDTLSARLHPRQALRALAGAVTAHGGTVIERAEAAPRTAGPVIWANGHEGLGDLSVALGRRMGAGVKGQALRLALAAPHSPQVFAEGLHIVPHADGTVAIGSTSEREFDHPDTTDAQCDALLDRARAICPALAGAPVLERWAGVRPRARSRAPMLGEWPGRPGHFIFNGGFKIGFAVAPLLAQVMADLVLDGAERIPEGFRVADNL</sequence>
<keyword evidence="1" id="KW-0560">Oxidoreductase</keyword>
<evidence type="ECO:0000313" key="3">
    <source>
        <dbReference type="EMBL" id="NYS24149.1"/>
    </source>
</evidence>
<dbReference type="PANTHER" id="PTHR13847:SF289">
    <property type="entry name" value="GLYCINE OXIDASE"/>
    <property type="match status" value="1"/>
</dbReference>
<dbReference type="GO" id="GO:0005737">
    <property type="term" value="C:cytoplasm"/>
    <property type="evidence" value="ECO:0007669"/>
    <property type="project" value="TreeGrafter"/>
</dbReference>
<dbReference type="EMBL" id="JACBXS010000006">
    <property type="protein sequence ID" value="NYS24149.1"/>
    <property type="molecule type" value="Genomic_DNA"/>
</dbReference>
<dbReference type="Pfam" id="PF01266">
    <property type="entry name" value="DAO"/>
    <property type="match status" value="1"/>
</dbReference>
<dbReference type="GO" id="GO:0016491">
    <property type="term" value="F:oxidoreductase activity"/>
    <property type="evidence" value="ECO:0007669"/>
    <property type="project" value="UniProtKB-KW"/>
</dbReference>
<dbReference type="InterPro" id="IPR006076">
    <property type="entry name" value="FAD-dep_OxRdtase"/>
</dbReference>
<comment type="caution">
    <text evidence="3">The sequence shown here is derived from an EMBL/GenBank/DDBJ whole genome shotgun (WGS) entry which is preliminary data.</text>
</comment>
<protein>
    <submittedName>
        <fullName evidence="3">FAD-binding oxidoreductase</fullName>
    </submittedName>
</protein>
<evidence type="ECO:0000313" key="4">
    <source>
        <dbReference type="Proteomes" id="UP000529417"/>
    </source>
</evidence>
<keyword evidence="4" id="KW-1185">Reference proteome</keyword>
<name>A0A7Z0HYC6_9RHOB</name>
<proteinExistence type="predicted"/>
<dbReference type="InterPro" id="IPR036188">
    <property type="entry name" value="FAD/NAD-bd_sf"/>
</dbReference>